<name>A0A7V8UA95_9PSED</name>
<evidence type="ECO:0000313" key="3">
    <source>
        <dbReference type="Proteomes" id="UP000572407"/>
    </source>
</evidence>
<feature type="compositionally biased region" description="Polar residues" evidence="1">
    <location>
        <begin position="33"/>
        <end position="52"/>
    </location>
</feature>
<gene>
    <name evidence="2" type="ORF">FHK92_03450</name>
</gene>
<dbReference type="EMBL" id="VDLV01000004">
    <property type="protein sequence ID" value="MBA1376881.1"/>
    <property type="molecule type" value="Genomic_DNA"/>
</dbReference>
<protein>
    <submittedName>
        <fullName evidence="2">Uncharacterized protein</fullName>
    </submittedName>
</protein>
<dbReference type="AlphaFoldDB" id="A0A7V8UA95"/>
<reference evidence="2 3" key="1">
    <citation type="submission" date="2019-06" db="EMBL/GenBank/DDBJ databases">
        <title>Analysis of the biodiversity of Brassica napus bacterial endophytes for the selection of potential efficient biofertilizers for rapeseed crops.</title>
        <authorList>
            <person name="Jimenez-Gomez A."/>
            <person name="Saati-Santamaria Z."/>
            <person name="Menendez E."/>
            <person name="Rivas R."/>
            <person name="Mateos P.F."/>
            <person name="Velazquez E."/>
            <person name="Garcia-Fraile P."/>
        </authorList>
    </citation>
    <scope>NUCLEOTIDE SEQUENCE [LARGE SCALE GENOMIC DNA]</scope>
    <source>
        <strain evidence="2 3">CDVBN10</strain>
    </source>
</reference>
<proteinExistence type="predicted"/>
<feature type="region of interest" description="Disordered" evidence="1">
    <location>
        <begin position="1"/>
        <end position="59"/>
    </location>
</feature>
<accession>A0A7V8UA95</accession>
<sequence length="59" mass="5923">MAGSWTHTCCAGVDSDTTQPWRGSSLPLGCAATPTSDSHALNLAPASQSSGSKLPRHGG</sequence>
<evidence type="ECO:0000313" key="2">
    <source>
        <dbReference type="EMBL" id="MBA1376881.1"/>
    </source>
</evidence>
<organism evidence="2 3">
    <name type="scientific">Pseudomonas brassicacearum subsp. neoaurantiaca</name>
    <dbReference type="NCBI Taxonomy" id="494916"/>
    <lineage>
        <taxon>Bacteria</taxon>
        <taxon>Pseudomonadati</taxon>
        <taxon>Pseudomonadota</taxon>
        <taxon>Gammaproteobacteria</taxon>
        <taxon>Pseudomonadales</taxon>
        <taxon>Pseudomonadaceae</taxon>
        <taxon>Pseudomonas</taxon>
    </lineage>
</organism>
<dbReference type="Proteomes" id="UP000572407">
    <property type="component" value="Unassembled WGS sequence"/>
</dbReference>
<comment type="caution">
    <text evidence="2">The sequence shown here is derived from an EMBL/GenBank/DDBJ whole genome shotgun (WGS) entry which is preliminary data.</text>
</comment>
<evidence type="ECO:0000256" key="1">
    <source>
        <dbReference type="SAM" id="MobiDB-lite"/>
    </source>
</evidence>